<comment type="caution">
    <text evidence="1">The sequence shown here is derived from an EMBL/GenBank/DDBJ whole genome shotgun (WGS) entry which is preliminary data.</text>
</comment>
<name>X1SVH0_9ZZZZ</name>
<accession>X1SVH0</accession>
<dbReference type="SUPFAM" id="SSF48239">
    <property type="entry name" value="Terpenoid cyclases/Protein prenyltransferases"/>
    <property type="match status" value="1"/>
</dbReference>
<protein>
    <submittedName>
        <fullName evidence="1">Uncharacterized protein</fullName>
    </submittedName>
</protein>
<dbReference type="EMBL" id="BARW01016948">
    <property type="protein sequence ID" value="GAI97042.1"/>
    <property type="molecule type" value="Genomic_DNA"/>
</dbReference>
<gene>
    <name evidence="1" type="ORF">S12H4_29389</name>
</gene>
<sequence length="279" mass="31632">MLTTTVLPPAKEFEKDFTALKNKMINLLKSHPPEPMTVAAAVEGLSYWSEFKNDHSVRKLLNQSINYLITLKRRGYWEPHWYHAYGGMVELNARILGLLAEFDPQKYESYLREGMTWLLSTREAWGTWHNEIGTANAIRALLKTGAFAEEKESEITLRVNGEEVAKIKVDPKDPYLSAAKLRYFEITRWAKNGDNIVEVQYNGNLAASVILEVKEWGIGPPEVKKLVKIERSAPANAILGEPVRVKLTLSSEKILPMLAIEENIPTNTEVDILSLDQLK</sequence>
<evidence type="ECO:0000313" key="1">
    <source>
        <dbReference type="EMBL" id="GAI97042.1"/>
    </source>
</evidence>
<organism evidence="1">
    <name type="scientific">marine sediment metagenome</name>
    <dbReference type="NCBI Taxonomy" id="412755"/>
    <lineage>
        <taxon>unclassified sequences</taxon>
        <taxon>metagenomes</taxon>
        <taxon>ecological metagenomes</taxon>
    </lineage>
</organism>
<reference evidence="1" key="1">
    <citation type="journal article" date="2014" name="Front. Microbiol.">
        <title>High frequency of phylogenetically diverse reductive dehalogenase-homologous genes in deep subseafloor sedimentary metagenomes.</title>
        <authorList>
            <person name="Kawai M."/>
            <person name="Futagami T."/>
            <person name="Toyoda A."/>
            <person name="Takaki Y."/>
            <person name="Nishi S."/>
            <person name="Hori S."/>
            <person name="Arai W."/>
            <person name="Tsubouchi T."/>
            <person name="Morono Y."/>
            <person name="Uchiyama I."/>
            <person name="Ito T."/>
            <person name="Fujiyama A."/>
            <person name="Inagaki F."/>
            <person name="Takami H."/>
        </authorList>
    </citation>
    <scope>NUCLEOTIDE SEQUENCE</scope>
    <source>
        <strain evidence="1">Expedition CK06-06</strain>
    </source>
</reference>
<dbReference type="AlphaFoldDB" id="X1SVH0"/>
<dbReference type="Gene3D" id="1.50.10.20">
    <property type="match status" value="1"/>
</dbReference>
<proteinExistence type="predicted"/>
<dbReference type="InterPro" id="IPR008930">
    <property type="entry name" value="Terpenoid_cyclase/PrenylTrfase"/>
</dbReference>
<feature type="non-terminal residue" evidence="1">
    <location>
        <position position="279"/>
    </location>
</feature>